<feature type="domain" description="Disease resistance R13L4/SHOC-2-like LRR" evidence="2">
    <location>
        <begin position="36"/>
        <end position="240"/>
    </location>
</feature>
<dbReference type="PANTHER" id="PTHR15140">
    <property type="entry name" value="TUBULIN-SPECIFIC CHAPERONE E"/>
    <property type="match status" value="1"/>
</dbReference>
<reference evidence="4" key="1">
    <citation type="submission" date="2024-07" db="EMBL/GenBank/DDBJ databases">
        <title>Two chromosome-level genome assemblies of Korean endemic species Abeliophyllum distichum and Forsythia ovata (Oleaceae).</title>
        <authorList>
            <person name="Jang H."/>
        </authorList>
    </citation>
    <scope>NUCLEOTIDE SEQUENCE [LARGE SCALE GENOMIC DNA]</scope>
</reference>
<name>A0ABD1WU91_9LAMI</name>
<dbReference type="Proteomes" id="UP001604277">
    <property type="component" value="Unassembled WGS sequence"/>
</dbReference>
<organism evidence="3 4">
    <name type="scientific">Forsythia ovata</name>
    <dbReference type="NCBI Taxonomy" id="205694"/>
    <lineage>
        <taxon>Eukaryota</taxon>
        <taxon>Viridiplantae</taxon>
        <taxon>Streptophyta</taxon>
        <taxon>Embryophyta</taxon>
        <taxon>Tracheophyta</taxon>
        <taxon>Spermatophyta</taxon>
        <taxon>Magnoliopsida</taxon>
        <taxon>eudicotyledons</taxon>
        <taxon>Gunneridae</taxon>
        <taxon>Pentapetalae</taxon>
        <taxon>asterids</taxon>
        <taxon>lamiids</taxon>
        <taxon>Lamiales</taxon>
        <taxon>Oleaceae</taxon>
        <taxon>Forsythieae</taxon>
        <taxon>Forsythia</taxon>
    </lineage>
</organism>
<evidence type="ECO:0000313" key="4">
    <source>
        <dbReference type="Proteomes" id="UP001604277"/>
    </source>
</evidence>
<evidence type="ECO:0000313" key="3">
    <source>
        <dbReference type="EMBL" id="KAL2553273.1"/>
    </source>
</evidence>
<sequence length="364" mass="42517">MVALWLFSQLSIYEEHHRLSIQSRSTSSFSRPFGLHVRSLLGDLPDPSAFIFSSLKLLKVLDLSTIDMSLYNLTGTEVFAVLRFLSVSSIPSSIASFTNLEFLFVDNKEVVEIPAIFSNMVKLRHVRFSGGAQFSESLRIQATKDENFQMHCLQTLSSIFINDENDEKTLRFLPNLRTLKCRITVFWDSSENRYRYPAFSFLDRLESLSASFRPSYVSDDISREVIDLQRHLRKLTLRNFDLSWKQMNIIGMLPKLEVLKLRDDTIEGKKWDTREDEFQRLRYLELDIVQIEHWNASSDHFPRLEQLVLRSCQNFEIPFHLGDIRTLKKIEVYGCAKSVERSASQILEQPRARVYEYLQVIISH</sequence>
<dbReference type="Pfam" id="PF23598">
    <property type="entry name" value="LRR_14"/>
    <property type="match status" value="1"/>
</dbReference>
<dbReference type="InterPro" id="IPR032675">
    <property type="entry name" value="LRR_dom_sf"/>
</dbReference>
<protein>
    <submittedName>
        <fullName evidence="3">Late blight resistance protein-like protein R1A-3</fullName>
    </submittedName>
</protein>
<dbReference type="SUPFAM" id="SSF52058">
    <property type="entry name" value="L domain-like"/>
    <property type="match status" value="1"/>
</dbReference>
<dbReference type="AlphaFoldDB" id="A0ABD1WU91"/>
<accession>A0ABD1WU91</accession>
<keyword evidence="4" id="KW-1185">Reference proteome</keyword>
<proteinExistence type="predicted"/>
<dbReference type="InterPro" id="IPR055414">
    <property type="entry name" value="LRR_R13L4/SHOC2-like"/>
</dbReference>
<keyword evidence="1" id="KW-0677">Repeat</keyword>
<dbReference type="PANTHER" id="PTHR15140:SF33">
    <property type="entry name" value="LATE BLIGHT RESISTANCE PROTEIN HOMOLOG R1A-3 ISOFORM X1"/>
    <property type="match status" value="1"/>
</dbReference>
<comment type="caution">
    <text evidence="3">The sequence shown here is derived from an EMBL/GenBank/DDBJ whole genome shotgun (WGS) entry which is preliminary data.</text>
</comment>
<gene>
    <name evidence="3" type="ORF">Fot_06892</name>
</gene>
<dbReference type="EMBL" id="JBFOLJ010000002">
    <property type="protein sequence ID" value="KAL2553273.1"/>
    <property type="molecule type" value="Genomic_DNA"/>
</dbReference>
<evidence type="ECO:0000259" key="2">
    <source>
        <dbReference type="Pfam" id="PF23598"/>
    </source>
</evidence>
<dbReference type="Gene3D" id="3.80.10.10">
    <property type="entry name" value="Ribonuclease Inhibitor"/>
    <property type="match status" value="1"/>
</dbReference>
<evidence type="ECO:0000256" key="1">
    <source>
        <dbReference type="ARBA" id="ARBA00022737"/>
    </source>
</evidence>